<accession>A0ABU3H7D3</accession>
<reference evidence="1 2" key="1">
    <citation type="submission" date="2023-07" db="EMBL/GenBank/DDBJ databases">
        <title>Genomic Encyclopedia of Type Strains, Phase IV (KMG-IV): sequencing the most valuable type-strain genomes for metagenomic binning, comparative biology and taxonomic classification.</title>
        <authorList>
            <person name="Goeker M."/>
        </authorList>
    </citation>
    <scope>NUCLEOTIDE SEQUENCE [LARGE SCALE GENOMIC DNA]</scope>
    <source>
        <strain evidence="1 2">T98</strain>
    </source>
</reference>
<keyword evidence="2" id="KW-1185">Reference proteome</keyword>
<organism evidence="1 2">
    <name type="scientific">Paenibacillus forsythiae</name>
    <dbReference type="NCBI Taxonomy" id="365616"/>
    <lineage>
        <taxon>Bacteria</taxon>
        <taxon>Bacillati</taxon>
        <taxon>Bacillota</taxon>
        <taxon>Bacilli</taxon>
        <taxon>Bacillales</taxon>
        <taxon>Paenibacillaceae</taxon>
        <taxon>Paenibacillus</taxon>
    </lineage>
</organism>
<proteinExistence type="predicted"/>
<name>A0ABU3H7D3_9BACL</name>
<dbReference type="Proteomes" id="UP001248709">
    <property type="component" value="Unassembled WGS sequence"/>
</dbReference>
<dbReference type="EMBL" id="JAUSUY010000004">
    <property type="protein sequence ID" value="MDT3425610.1"/>
    <property type="molecule type" value="Genomic_DNA"/>
</dbReference>
<evidence type="ECO:0000313" key="2">
    <source>
        <dbReference type="Proteomes" id="UP001248709"/>
    </source>
</evidence>
<evidence type="ECO:0000313" key="1">
    <source>
        <dbReference type="EMBL" id="MDT3425610.1"/>
    </source>
</evidence>
<sequence length="29" mass="3158">MDGAKVKLSEALHAQVIADGEGRIYITRD</sequence>
<protein>
    <submittedName>
        <fullName evidence="1">Uncharacterized protein</fullName>
    </submittedName>
</protein>
<gene>
    <name evidence="1" type="ORF">J2Z22_001129</name>
</gene>
<comment type="caution">
    <text evidence="1">The sequence shown here is derived from an EMBL/GenBank/DDBJ whole genome shotgun (WGS) entry which is preliminary data.</text>
</comment>